<feature type="compositionally biased region" description="Low complexity" evidence="1">
    <location>
        <begin position="26"/>
        <end position="43"/>
    </location>
</feature>
<dbReference type="EMBL" id="MNCJ02000323">
    <property type="protein sequence ID" value="KAF5793840.1"/>
    <property type="molecule type" value="Genomic_DNA"/>
</dbReference>
<keyword evidence="2" id="KW-1133">Transmembrane helix</keyword>
<dbReference type="PANTHER" id="PTHR37206">
    <property type="entry name" value="TRANSMEMBRANE PROTEIN"/>
    <property type="match status" value="1"/>
</dbReference>
<name>A0A251U1S9_HELAN</name>
<dbReference type="Proteomes" id="UP000215914">
    <property type="component" value="Chromosome 8"/>
</dbReference>
<dbReference type="EMBL" id="CM007897">
    <property type="protein sequence ID" value="OTG17320.1"/>
    <property type="molecule type" value="Genomic_DNA"/>
</dbReference>
<dbReference type="PANTHER" id="PTHR37206:SF4">
    <property type="entry name" value="TRANSMEMBRANE PROTEIN"/>
    <property type="match status" value="1"/>
</dbReference>
<organism evidence="4 5">
    <name type="scientific">Helianthus annuus</name>
    <name type="common">Common sunflower</name>
    <dbReference type="NCBI Taxonomy" id="4232"/>
    <lineage>
        <taxon>Eukaryota</taxon>
        <taxon>Viridiplantae</taxon>
        <taxon>Streptophyta</taxon>
        <taxon>Embryophyta</taxon>
        <taxon>Tracheophyta</taxon>
        <taxon>Spermatophyta</taxon>
        <taxon>Magnoliopsida</taxon>
        <taxon>eudicotyledons</taxon>
        <taxon>Gunneridae</taxon>
        <taxon>Pentapetalae</taxon>
        <taxon>asterids</taxon>
        <taxon>campanulids</taxon>
        <taxon>Asterales</taxon>
        <taxon>Asteraceae</taxon>
        <taxon>Asteroideae</taxon>
        <taxon>Heliantheae alliance</taxon>
        <taxon>Heliantheae</taxon>
        <taxon>Helianthus</taxon>
    </lineage>
</organism>
<reference evidence="3 5" key="1">
    <citation type="journal article" date="2017" name="Nature">
        <title>The sunflower genome provides insights into oil metabolism, flowering and Asterid evolution.</title>
        <authorList>
            <person name="Badouin H."/>
            <person name="Gouzy J."/>
            <person name="Grassa C.J."/>
            <person name="Murat F."/>
            <person name="Staton S.E."/>
            <person name="Cottret L."/>
            <person name="Lelandais-Briere C."/>
            <person name="Owens G.L."/>
            <person name="Carrere S."/>
            <person name="Mayjonade B."/>
            <person name="Legrand L."/>
            <person name="Gill N."/>
            <person name="Kane N.C."/>
            <person name="Bowers J.E."/>
            <person name="Hubner S."/>
            <person name="Bellec A."/>
            <person name="Berard A."/>
            <person name="Berges H."/>
            <person name="Blanchet N."/>
            <person name="Boniface M.C."/>
            <person name="Brunel D."/>
            <person name="Catrice O."/>
            <person name="Chaidir N."/>
            <person name="Claudel C."/>
            <person name="Donnadieu C."/>
            <person name="Faraut T."/>
            <person name="Fievet G."/>
            <person name="Helmstetter N."/>
            <person name="King M."/>
            <person name="Knapp S.J."/>
            <person name="Lai Z."/>
            <person name="Le Paslier M.C."/>
            <person name="Lippi Y."/>
            <person name="Lorenzon L."/>
            <person name="Mandel J.R."/>
            <person name="Marage G."/>
            <person name="Marchand G."/>
            <person name="Marquand E."/>
            <person name="Bret-Mestries E."/>
            <person name="Morien E."/>
            <person name="Nambeesan S."/>
            <person name="Nguyen T."/>
            <person name="Pegot-Espagnet P."/>
            <person name="Pouilly N."/>
            <person name="Raftis F."/>
            <person name="Sallet E."/>
            <person name="Schiex T."/>
            <person name="Thomas J."/>
            <person name="Vandecasteele C."/>
            <person name="Vares D."/>
            <person name="Vear F."/>
            <person name="Vautrin S."/>
            <person name="Crespi M."/>
            <person name="Mangin B."/>
            <person name="Burke J.M."/>
            <person name="Salse J."/>
            <person name="Munos S."/>
            <person name="Vincourt P."/>
            <person name="Rieseberg L.H."/>
            <person name="Langlade N.B."/>
        </authorList>
    </citation>
    <scope>NUCLEOTIDE SEQUENCE [LARGE SCALE GENOMIC DNA]</scope>
    <source>
        <strain evidence="5">cv. SF193</strain>
        <tissue evidence="3">Leaves</tissue>
    </source>
</reference>
<keyword evidence="5" id="KW-1185">Reference proteome</keyword>
<evidence type="ECO:0000313" key="4">
    <source>
        <dbReference type="EMBL" id="OTG17320.1"/>
    </source>
</evidence>
<evidence type="ECO:0000313" key="5">
    <source>
        <dbReference type="Proteomes" id="UP000215914"/>
    </source>
</evidence>
<evidence type="ECO:0000256" key="1">
    <source>
        <dbReference type="SAM" id="MobiDB-lite"/>
    </source>
</evidence>
<accession>A0A251U1S9</accession>
<protein>
    <recommendedName>
        <fullName evidence="6">Transmembrane protein</fullName>
    </recommendedName>
</protein>
<feature type="transmembrane region" description="Helical" evidence="2">
    <location>
        <begin position="115"/>
        <end position="133"/>
    </location>
</feature>
<keyword evidence="2" id="KW-0472">Membrane</keyword>
<dbReference type="Gramene" id="mRNA:HanXRQr2_Chr08g0320911">
    <property type="protein sequence ID" value="mRNA:HanXRQr2_Chr08g0320911"/>
    <property type="gene ID" value="HanXRQr2_Chr08g0320911"/>
</dbReference>
<dbReference type="OMA" id="VLWSKFI"/>
<dbReference type="AlphaFoldDB" id="A0A251U1S9"/>
<keyword evidence="2" id="KW-0812">Transmembrane</keyword>
<proteinExistence type="predicted"/>
<gene>
    <name evidence="4" type="ORF">HannXRQ_Chr08g0210661</name>
    <name evidence="3" type="ORF">HanXRQr2_Chr08g0320911</name>
</gene>
<reference evidence="4" key="2">
    <citation type="submission" date="2017-02" db="EMBL/GenBank/DDBJ databases">
        <title>Sunflower complete genome.</title>
        <authorList>
            <person name="Langlade N."/>
            <person name="Munos S."/>
        </authorList>
    </citation>
    <scope>NUCLEOTIDE SEQUENCE [LARGE SCALE GENOMIC DNA]</scope>
    <source>
        <tissue evidence="4">Leaves</tissue>
    </source>
</reference>
<reference evidence="3" key="3">
    <citation type="submission" date="2020-06" db="EMBL/GenBank/DDBJ databases">
        <title>Helianthus annuus Genome sequencing and assembly Release 2.</title>
        <authorList>
            <person name="Gouzy J."/>
            <person name="Langlade N."/>
            <person name="Munos S."/>
        </authorList>
    </citation>
    <scope>NUCLEOTIDE SEQUENCE</scope>
    <source>
        <tissue evidence="3">Leaves</tissue>
    </source>
</reference>
<evidence type="ECO:0000313" key="3">
    <source>
        <dbReference type="EMBL" id="KAF5793840.1"/>
    </source>
</evidence>
<evidence type="ECO:0000256" key="2">
    <source>
        <dbReference type="SAM" id="Phobius"/>
    </source>
</evidence>
<dbReference type="InParanoid" id="A0A251U1S9"/>
<sequence>MDDNEWESVHPSSSDEDDGDTVVVLTNSTNPPVSPPTTHHNSPVFPQHPQDTHLQQPPPSPPSSHSSSTTPYGTEIVETESTQPPEVTDKTLFKAGYGVLSSWVLRIGYGVRSRIGFWSVVSVGVVAAVVAYARRWQRWQRLAERDYREKLLVLLKQKDEKIKQLLLQIERMNEALSVRRRVPVIRVVVDSPVVIGPRLN</sequence>
<feature type="region of interest" description="Disordered" evidence="1">
    <location>
        <begin position="1"/>
        <end position="73"/>
    </location>
</feature>
<dbReference type="OrthoDB" id="734536at2759"/>
<evidence type="ECO:0008006" key="6">
    <source>
        <dbReference type="Google" id="ProtNLM"/>
    </source>
</evidence>
<dbReference type="FunCoup" id="A0A251U1S9">
    <property type="interactions" value="196"/>
</dbReference>